<organism evidence="3 4">
    <name type="scientific">Thiothrix lacustris</name>
    <dbReference type="NCBI Taxonomy" id="525917"/>
    <lineage>
        <taxon>Bacteria</taxon>
        <taxon>Pseudomonadati</taxon>
        <taxon>Pseudomonadota</taxon>
        <taxon>Gammaproteobacteria</taxon>
        <taxon>Thiotrichales</taxon>
        <taxon>Thiotrichaceae</taxon>
        <taxon>Thiothrix</taxon>
    </lineage>
</organism>
<feature type="transmembrane region" description="Helical" evidence="2">
    <location>
        <begin position="70"/>
        <end position="92"/>
    </location>
</feature>
<feature type="region of interest" description="Disordered" evidence="1">
    <location>
        <begin position="118"/>
        <end position="140"/>
    </location>
</feature>
<evidence type="ECO:0000313" key="4">
    <source>
        <dbReference type="Proteomes" id="UP000192491"/>
    </source>
</evidence>
<evidence type="ECO:0000313" key="3">
    <source>
        <dbReference type="EMBL" id="OQX08416.1"/>
    </source>
</evidence>
<keyword evidence="2" id="KW-1133">Transmembrane helix</keyword>
<dbReference type="AlphaFoldDB" id="A0A1Y1QLN0"/>
<comment type="caution">
    <text evidence="3">The sequence shown here is derived from an EMBL/GenBank/DDBJ whole genome shotgun (WGS) entry which is preliminary data.</text>
</comment>
<evidence type="ECO:0000256" key="1">
    <source>
        <dbReference type="SAM" id="MobiDB-lite"/>
    </source>
</evidence>
<dbReference type="EMBL" id="MTEJ01000175">
    <property type="protein sequence ID" value="OQX08416.1"/>
    <property type="molecule type" value="Genomic_DNA"/>
</dbReference>
<keyword evidence="2" id="KW-0472">Membrane</keyword>
<feature type="transmembrane region" description="Helical" evidence="2">
    <location>
        <begin position="5"/>
        <end position="23"/>
    </location>
</feature>
<feature type="transmembrane region" description="Helical" evidence="2">
    <location>
        <begin position="43"/>
        <end position="63"/>
    </location>
</feature>
<dbReference type="Proteomes" id="UP000192491">
    <property type="component" value="Unassembled WGS sequence"/>
</dbReference>
<proteinExistence type="predicted"/>
<sequence length="140" mass="14931">MIQRVLISIAISLLVQWMVFDIAPPDVADRLSTAMGVSVEQLFWVAGTLIFIGVTIALVTWLLAQTVVSVVGIIATLVIGITALACFPPPAFETHHDFATDVDPTTIVNPAQQPYSAAQPEPTTQCVPNEFSTPTNPCGV</sequence>
<reference evidence="3 4" key="1">
    <citation type="submission" date="2017-01" db="EMBL/GenBank/DDBJ databases">
        <title>Novel large sulfur bacteria in the metagenomes of groundwater-fed chemosynthetic microbial mats in the Lake Huron basin.</title>
        <authorList>
            <person name="Sharrar A.M."/>
            <person name="Flood B.E."/>
            <person name="Bailey J.V."/>
            <person name="Jones D.S."/>
            <person name="Biddanda B."/>
            <person name="Ruberg S.A."/>
            <person name="Marcus D.N."/>
            <person name="Dick G.J."/>
        </authorList>
    </citation>
    <scope>NUCLEOTIDE SEQUENCE [LARGE SCALE GENOMIC DNA]</scope>
    <source>
        <strain evidence="3">A8</strain>
    </source>
</reference>
<name>A0A1Y1QLN0_9GAMM</name>
<protein>
    <submittedName>
        <fullName evidence="3">Uncharacterized protein</fullName>
    </submittedName>
</protein>
<accession>A0A1Y1QLN0</accession>
<gene>
    <name evidence="3" type="ORF">BWK73_25445</name>
</gene>
<evidence type="ECO:0000256" key="2">
    <source>
        <dbReference type="SAM" id="Phobius"/>
    </source>
</evidence>
<keyword evidence="2" id="KW-0812">Transmembrane</keyword>